<reference evidence="1 2" key="1">
    <citation type="submission" date="2024-01" db="EMBL/GenBank/DDBJ databases">
        <title>A telomere-to-telomere, gap-free genome of sweet tea (Lithocarpus litseifolius).</title>
        <authorList>
            <person name="Zhou J."/>
        </authorList>
    </citation>
    <scope>NUCLEOTIDE SEQUENCE [LARGE SCALE GENOMIC DNA]</scope>
    <source>
        <strain evidence="1">Zhou-2022a</strain>
        <tissue evidence="1">Leaf</tissue>
    </source>
</reference>
<sequence>REDINVDFEPPNVGKDFNLAAKFLREPLMLKPLPEPSVLFGNHKSTFISRTQATTSPFCL</sequence>
<protein>
    <submittedName>
        <fullName evidence="1">Uncharacterized protein</fullName>
    </submittedName>
</protein>
<accession>A0AAW2DKC4</accession>
<gene>
    <name evidence="1" type="ORF">SO802_011127</name>
</gene>
<feature type="non-terminal residue" evidence="1">
    <location>
        <position position="1"/>
    </location>
</feature>
<comment type="caution">
    <text evidence="1">The sequence shown here is derived from an EMBL/GenBank/DDBJ whole genome shotgun (WGS) entry which is preliminary data.</text>
</comment>
<keyword evidence="2" id="KW-1185">Reference proteome</keyword>
<organism evidence="1 2">
    <name type="scientific">Lithocarpus litseifolius</name>
    <dbReference type="NCBI Taxonomy" id="425828"/>
    <lineage>
        <taxon>Eukaryota</taxon>
        <taxon>Viridiplantae</taxon>
        <taxon>Streptophyta</taxon>
        <taxon>Embryophyta</taxon>
        <taxon>Tracheophyta</taxon>
        <taxon>Spermatophyta</taxon>
        <taxon>Magnoliopsida</taxon>
        <taxon>eudicotyledons</taxon>
        <taxon>Gunneridae</taxon>
        <taxon>Pentapetalae</taxon>
        <taxon>rosids</taxon>
        <taxon>fabids</taxon>
        <taxon>Fagales</taxon>
        <taxon>Fagaceae</taxon>
        <taxon>Lithocarpus</taxon>
    </lineage>
</organism>
<dbReference type="Proteomes" id="UP001459277">
    <property type="component" value="Unassembled WGS sequence"/>
</dbReference>
<dbReference type="EMBL" id="JAZDWU010000003">
    <property type="protein sequence ID" value="KAL0009625.1"/>
    <property type="molecule type" value="Genomic_DNA"/>
</dbReference>
<name>A0AAW2DKC4_9ROSI</name>
<dbReference type="AlphaFoldDB" id="A0AAW2DKC4"/>
<proteinExistence type="predicted"/>
<evidence type="ECO:0000313" key="1">
    <source>
        <dbReference type="EMBL" id="KAL0009625.1"/>
    </source>
</evidence>
<evidence type="ECO:0000313" key="2">
    <source>
        <dbReference type="Proteomes" id="UP001459277"/>
    </source>
</evidence>